<comment type="catalytic activity">
    <reaction evidence="13">
        <text>pyruvate + ATP = phosphoenolpyruvate + ADP + H(+)</text>
        <dbReference type="Rhea" id="RHEA:18157"/>
        <dbReference type="ChEBI" id="CHEBI:15361"/>
        <dbReference type="ChEBI" id="CHEBI:15378"/>
        <dbReference type="ChEBI" id="CHEBI:30616"/>
        <dbReference type="ChEBI" id="CHEBI:58702"/>
        <dbReference type="ChEBI" id="CHEBI:456216"/>
        <dbReference type="EC" id="2.7.1.40"/>
    </reaction>
</comment>
<keyword evidence="17" id="KW-1185">Reference proteome</keyword>
<dbReference type="InterPro" id="IPR015813">
    <property type="entry name" value="Pyrv/PenolPyrv_kinase-like_dom"/>
</dbReference>
<keyword evidence="5" id="KW-0479">Metal-binding</keyword>
<evidence type="ECO:0000259" key="15">
    <source>
        <dbReference type="Pfam" id="PF02887"/>
    </source>
</evidence>
<accession>A0ABT1XR61</accession>
<dbReference type="NCBIfam" id="NF004978">
    <property type="entry name" value="PRK06354.1"/>
    <property type="match status" value="1"/>
</dbReference>
<dbReference type="EC" id="2.7.1.40" evidence="3 12"/>
<dbReference type="Gene3D" id="3.20.20.60">
    <property type="entry name" value="Phosphoenolpyruvate-binding domains"/>
    <property type="match status" value="1"/>
</dbReference>
<dbReference type="NCBIfam" id="NF004886">
    <property type="entry name" value="PRK06247.1"/>
    <property type="match status" value="1"/>
</dbReference>
<name>A0ABT1XR61_9SPHN</name>
<dbReference type="NCBIfam" id="TIGR01064">
    <property type="entry name" value="pyruv_kin"/>
    <property type="match status" value="1"/>
</dbReference>
<dbReference type="Gene3D" id="3.40.1380.20">
    <property type="entry name" value="Pyruvate kinase, C-terminal domain"/>
    <property type="match status" value="1"/>
</dbReference>
<dbReference type="InterPro" id="IPR015806">
    <property type="entry name" value="Pyrv_Knase_insert_dom_sf"/>
</dbReference>
<protein>
    <recommendedName>
        <fullName evidence="3 12">Pyruvate kinase</fullName>
        <ecNumber evidence="3 12">2.7.1.40</ecNumber>
    </recommendedName>
</protein>
<proteinExistence type="inferred from homology"/>
<comment type="pathway">
    <text evidence="1 13">Carbohydrate degradation; glycolysis; pyruvate from D-glyceraldehyde 3-phosphate: step 5/5.</text>
</comment>
<dbReference type="Proteomes" id="UP001206067">
    <property type="component" value="Unassembled WGS sequence"/>
</dbReference>
<dbReference type="InterPro" id="IPR040442">
    <property type="entry name" value="Pyrv_kinase-like_dom_sf"/>
</dbReference>
<evidence type="ECO:0000256" key="3">
    <source>
        <dbReference type="ARBA" id="ARBA00012142"/>
    </source>
</evidence>
<dbReference type="SUPFAM" id="SSF50800">
    <property type="entry name" value="PK beta-barrel domain-like"/>
    <property type="match status" value="1"/>
</dbReference>
<evidence type="ECO:0000256" key="2">
    <source>
        <dbReference type="ARBA" id="ARBA00008663"/>
    </source>
</evidence>
<gene>
    <name evidence="16" type="primary">pyk</name>
    <name evidence="16" type="ORF">NSO95_09415</name>
</gene>
<feature type="domain" description="Pyruvate kinase barrel" evidence="14">
    <location>
        <begin position="14"/>
        <end position="331"/>
    </location>
</feature>
<dbReference type="SUPFAM" id="SSF51621">
    <property type="entry name" value="Phosphoenolpyruvate/pyruvate domain"/>
    <property type="match status" value="1"/>
</dbReference>
<dbReference type="GO" id="GO:0004743">
    <property type="term" value="F:pyruvate kinase activity"/>
    <property type="evidence" value="ECO:0007669"/>
    <property type="project" value="UniProtKB-EC"/>
</dbReference>
<feature type="domain" description="Pyruvate kinase C-terminal" evidence="15">
    <location>
        <begin position="364"/>
        <end position="477"/>
    </location>
</feature>
<dbReference type="EMBL" id="JANKHH010000005">
    <property type="protein sequence ID" value="MCR2834160.1"/>
    <property type="molecule type" value="Genomic_DNA"/>
</dbReference>
<dbReference type="NCBIfam" id="NF004491">
    <property type="entry name" value="PRK05826.1"/>
    <property type="match status" value="1"/>
</dbReference>
<sequence length="490" mass="53274">MEKLDYTQINPRGRKVKILATTGPASREPEMLRKLFKAGVDAFRVNMSHGDHATHAQTIASIRALEKEFLRPIAIFCDLQGPKLRVGTFKDGKAVIRHSGHFTLDRNPEPGDETRVELPHPELFGLLEKGQRLLINDGKIRLRVISADDDKILCSAEVGGVISDRKGVNVPDAEIPIPAMTEKDRKDLAFAVEQGADWIGLSFVQRPEDLAEARRLMGGKGALCAKIEKPMAVRRLDEIIEMSDGVMVARGDLGVELEPQEVPPLQKRIVNKTRLMGKPVIVATQMLESMIESPAPTRAEVSDVANAVYDGADAVMLSAETAAGDWPEEAVTIMDKIAVQVEQDEAYLERVRMLDTPADPTTADALSHACMTIADTVPISAITVFTGSGSTARRVARERPSVPMLVLTPSMRTARRLALLWGTHAVATKDIGSFEEMIAKGKRMALRHGFGKAGSKMIALAGVPFGTPGSTNLLHVVTLVGDELDRHEGA</sequence>
<keyword evidence="6" id="KW-0547">Nucleotide-binding</keyword>
<evidence type="ECO:0000256" key="10">
    <source>
        <dbReference type="ARBA" id="ARBA00023152"/>
    </source>
</evidence>
<dbReference type="GO" id="GO:0016301">
    <property type="term" value="F:kinase activity"/>
    <property type="evidence" value="ECO:0007669"/>
    <property type="project" value="UniProtKB-KW"/>
</dbReference>
<dbReference type="PRINTS" id="PR01050">
    <property type="entry name" value="PYRUVTKNASE"/>
</dbReference>
<keyword evidence="10 13" id="KW-0324">Glycolysis</keyword>
<evidence type="ECO:0000256" key="11">
    <source>
        <dbReference type="ARBA" id="ARBA00023317"/>
    </source>
</evidence>
<keyword evidence="11 16" id="KW-0670">Pyruvate</keyword>
<evidence type="ECO:0000256" key="5">
    <source>
        <dbReference type="ARBA" id="ARBA00022723"/>
    </source>
</evidence>
<dbReference type="InterPro" id="IPR036918">
    <property type="entry name" value="Pyrv_Knase_C_sf"/>
</dbReference>
<dbReference type="RefSeq" id="WP_257595964.1">
    <property type="nucleotide sequence ID" value="NZ_JANKHH010000005.1"/>
</dbReference>
<keyword evidence="8" id="KW-0067">ATP-binding</keyword>
<evidence type="ECO:0000256" key="8">
    <source>
        <dbReference type="ARBA" id="ARBA00022840"/>
    </source>
</evidence>
<dbReference type="SUPFAM" id="SSF52935">
    <property type="entry name" value="PK C-terminal domain-like"/>
    <property type="match status" value="1"/>
</dbReference>
<evidence type="ECO:0000259" key="14">
    <source>
        <dbReference type="Pfam" id="PF00224"/>
    </source>
</evidence>
<evidence type="ECO:0000256" key="6">
    <source>
        <dbReference type="ARBA" id="ARBA00022741"/>
    </source>
</evidence>
<evidence type="ECO:0000256" key="1">
    <source>
        <dbReference type="ARBA" id="ARBA00004997"/>
    </source>
</evidence>
<keyword evidence="7 13" id="KW-0418">Kinase</keyword>
<organism evidence="16 17">
    <name type="scientific">Parerythrobacter lacustris</name>
    <dbReference type="NCBI Taxonomy" id="2969984"/>
    <lineage>
        <taxon>Bacteria</taxon>
        <taxon>Pseudomonadati</taxon>
        <taxon>Pseudomonadota</taxon>
        <taxon>Alphaproteobacteria</taxon>
        <taxon>Sphingomonadales</taxon>
        <taxon>Erythrobacteraceae</taxon>
        <taxon>Parerythrobacter</taxon>
    </lineage>
</organism>
<evidence type="ECO:0000256" key="12">
    <source>
        <dbReference type="NCBIfam" id="TIGR01064"/>
    </source>
</evidence>
<dbReference type="InterPro" id="IPR015793">
    <property type="entry name" value="Pyrv_Knase_brl"/>
</dbReference>
<evidence type="ECO:0000256" key="7">
    <source>
        <dbReference type="ARBA" id="ARBA00022777"/>
    </source>
</evidence>
<dbReference type="PANTHER" id="PTHR11817">
    <property type="entry name" value="PYRUVATE KINASE"/>
    <property type="match status" value="1"/>
</dbReference>
<evidence type="ECO:0000313" key="16">
    <source>
        <dbReference type="EMBL" id="MCR2834160.1"/>
    </source>
</evidence>
<keyword evidence="9 13" id="KW-0460">Magnesium</keyword>
<dbReference type="InterPro" id="IPR015795">
    <property type="entry name" value="Pyrv_Knase_C"/>
</dbReference>
<dbReference type="Pfam" id="PF00224">
    <property type="entry name" value="PK"/>
    <property type="match status" value="1"/>
</dbReference>
<evidence type="ECO:0000256" key="4">
    <source>
        <dbReference type="ARBA" id="ARBA00022679"/>
    </source>
</evidence>
<evidence type="ECO:0000256" key="9">
    <source>
        <dbReference type="ARBA" id="ARBA00022842"/>
    </source>
</evidence>
<dbReference type="InterPro" id="IPR011037">
    <property type="entry name" value="Pyrv_Knase-like_insert_dom_sf"/>
</dbReference>
<dbReference type="InterPro" id="IPR001697">
    <property type="entry name" value="Pyr_Knase"/>
</dbReference>
<keyword evidence="4 13" id="KW-0808">Transferase</keyword>
<evidence type="ECO:0000313" key="17">
    <source>
        <dbReference type="Proteomes" id="UP001206067"/>
    </source>
</evidence>
<dbReference type="Pfam" id="PF02887">
    <property type="entry name" value="PK_C"/>
    <property type="match status" value="1"/>
</dbReference>
<evidence type="ECO:0000256" key="13">
    <source>
        <dbReference type="RuleBase" id="RU000504"/>
    </source>
</evidence>
<reference evidence="16 17" key="1">
    <citation type="submission" date="2022-08" db="EMBL/GenBank/DDBJ databases">
        <title>Polyphasic taxonomy analysis of Qipengyuania sp.RS5-5.</title>
        <authorList>
            <person name="Xamxidin M."/>
            <person name="Wu M."/>
        </authorList>
    </citation>
    <scope>NUCLEOTIDE SEQUENCE [LARGE SCALE GENOMIC DNA]</scope>
    <source>
        <strain evidence="16 17">RS5-5</strain>
    </source>
</reference>
<dbReference type="Gene3D" id="2.40.33.10">
    <property type="entry name" value="PK beta-barrel domain-like"/>
    <property type="match status" value="1"/>
</dbReference>
<comment type="similarity">
    <text evidence="2 13">Belongs to the pyruvate kinase family.</text>
</comment>
<comment type="caution">
    <text evidence="16">The sequence shown here is derived from an EMBL/GenBank/DDBJ whole genome shotgun (WGS) entry which is preliminary data.</text>
</comment>